<keyword evidence="1" id="KW-1133">Transmembrane helix</keyword>
<keyword evidence="1" id="KW-0472">Membrane</keyword>
<sequence>MSASFESFSAAWERRAQRLGAYATGNWAAVCAAGSLAAYLAATALVLSNAFLWPGADILHTVASAFLGPLLLTLAVLVLWFRSGSMSAQTALFTAMTAVPALALAALALASWSAGFTLADAGTAFGWFESSFALLAGAAWLVGAAALTGPVRTVWEPRYARNTQVFLLAAAAALCFALLYLTAALTAPLAAAAVLVIALRSGAPAGAHPARRPLPDPVPASGTLRAAVTAAGFVTLILGIGFAWFALSGSSWSSLAADSTAAMNLGLAAGALNAVPVVVALGAVLMPRHGRVILVSLVLAVASLFAEAGAQLAGAGHPSQWPLSVAAGVCLGFALVLPFARLLPGSLPLRVCATAGAGLAASFMALNVVAAAGFLAPLVSAALLIWCFAPPSSRRRMVQPA</sequence>
<protein>
    <submittedName>
        <fullName evidence="2">Uncharacterized protein</fullName>
    </submittedName>
</protein>
<feature type="transmembrane region" description="Helical" evidence="1">
    <location>
        <begin position="267"/>
        <end position="285"/>
    </location>
</feature>
<gene>
    <name evidence="2" type="ORF">GCM10009688_24990</name>
</gene>
<keyword evidence="3" id="KW-1185">Reference proteome</keyword>
<comment type="caution">
    <text evidence="2">The sequence shown here is derived from an EMBL/GenBank/DDBJ whole genome shotgun (WGS) entry which is preliminary data.</text>
</comment>
<proteinExistence type="predicted"/>
<keyword evidence="1" id="KW-0812">Transmembrane</keyword>
<dbReference type="Proteomes" id="UP001500784">
    <property type="component" value="Unassembled WGS sequence"/>
</dbReference>
<feature type="transmembrane region" description="Helical" evidence="1">
    <location>
        <begin position="227"/>
        <end position="247"/>
    </location>
</feature>
<reference evidence="2 3" key="1">
    <citation type="journal article" date="2019" name="Int. J. Syst. Evol. Microbiol.">
        <title>The Global Catalogue of Microorganisms (GCM) 10K type strain sequencing project: providing services to taxonomists for standard genome sequencing and annotation.</title>
        <authorList>
            <consortium name="The Broad Institute Genomics Platform"/>
            <consortium name="The Broad Institute Genome Sequencing Center for Infectious Disease"/>
            <person name="Wu L."/>
            <person name="Ma J."/>
        </authorList>
    </citation>
    <scope>NUCLEOTIDE SEQUENCE [LARGE SCALE GENOMIC DNA]</scope>
    <source>
        <strain evidence="2 3">JCM 13316</strain>
    </source>
</reference>
<accession>A0ABN2PER4</accession>
<feature type="transmembrane region" description="Helical" evidence="1">
    <location>
        <begin position="292"/>
        <end position="315"/>
    </location>
</feature>
<feature type="transmembrane region" description="Helical" evidence="1">
    <location>
        <begin position="58"/>
        <end position="80"/>
    </location>
</feature>
<dbReference type="EMBL" id="BAAALV010000005">
    <property type="protein sequence ID" value="GAA1918938.1"/>
    <property type="molecule type" value="Genomic_DNA"/>
</dbReference>
<dbReference type="RefSeq" id="WP_152228994.1">
    <property type="nucleotide sequence ID" value="NZ_BAAALV010000005.1"/>
</dbReference>
<feature type="transmembrane region" description="Helical" evidence="1">
    <location>
        <begin position="21"/>
        <end position="46"/>
    </location>
</feature>
<feature type="transmembrane region" description="Helical" evidence="1">
    <location>
        <begin position="321"/>
        <end position="340"/>
    </location>
</feature>
<feature type="transmembrane region" description="Helical" evidence="1">
    <location>
        <begin position="165"/>
        <end position="183"/>
    </location>
</feature>
<organism evidence="2 3">
    <name type="scientific">Arthrobacter gandavensis</name>
    <dbReference type="NCBI Taxonomy" id="169960"/>
    <lineage>
        <taxon>Bacteria</taxon>
        <taxon>Bacillati</taxon>
        <taxon>Actinomycetota</taxon>
        <taxon>Actinomycetes</taxon>
        <taxon>Micrococcales</taxon>
        <taxon>Micrococcaceae</taxon>
        <taxon>Arthrobacter</taxon>
    </lineage>
</organism>
<evidence type="ECO:0000313" key="3">
    <source>
        <dbReference type="Proteomes" id="UP001500784"/>
    </source>
</evidence>
<feature type="transmembrane region" description="Helical" evidence="1">
    <location>
        <begin position="132"/>
        <end position="153"/>
    </location>
</feature>
<evidence type="ECO:0000256" key="1">
    <source>
        <dbReference type="SAM" id="Phobius"/>
    </source>
</evidence>
<name>A0ABN2PER4_9MICC</name>
<feature type="transmembrane region" description="Helical" evidence="1">
    <location>
        <begin position="92"/>
        <end position="112"/>
    </location>
</feature>
<feature type="transmembrane region" description="Helical" evidence="1">
    <location>
        <begin position="371"/>
        <end position="389"/>
    </location>
</feature>
<evidence type="ECO:0000313" key="2">
    <source>
        <dbReference type="EMBL" id="GAA1918938.1"/>
    </source>
</evidence>